<evidence type="ECO:0008006" key="3">
    <source>
        <dbReference type="Google" id="ProtNLM"/>
    </source>
</evidence>
<organism evidence="1 2">
    <name type="scientific">Streptomyces xantholiticus</name>
    <dbReference type="NCBI Taxonomy" id="68285"/>
    <lineage>
        <taxon>Bacteria</taxon>
        <taxon>Bacillati</taxon>
        <taxon>Actinomycetota</taxon>
        <taxon>Actinomycetes</taxon>
        <taxon>Kitasatosporales</taxon>
        <taxon>Streptomycetaceae</taxon>
        <taxon>Streptomyces</taxon>
    </lineage>
</organism>
<evidence type="ECO:0000313" key="1">
    <source>
        <dbReference type="EMBL" id="MER6616326.1"/>
    </source>
</evidence>
<dbReference type="Proteomes" id="UP001445472">
    <property type="component" value="Unassembled WGS sequence"/>
</dbReference>
<dbReference type="RefSeq" id="WP_351977702.1">
    <property type="nucleotide sequence ID" value="NZ_JBEPBX010000023.1"/>
</dbReference>
<gene>
    <name evidence="1" type="ORF">ABT276_23725</name>
</gene>
<sequence length="74" mass="7831">MDVAQAQALTVPLTAAERDQVQLAAAAAGKALEEFVRDAVLEAAYDPFLAALEQAADTIAARNCDDQVQHDYVA</sequence>
<accession>A0ABV1UZU4</accession>
<dbReference type="EMBL" id="JBEPBX010000023">
    <property type="protein sequence ID" value="MER6616326.1"/>
    <property type="molecule type" value="Genomic_DNA"/>
</dbReference>
<reference evidence="1 2" key="1">
    <citation type="submission" date="2024-06" db="EMBL/GenBank/DDBJ databases">
        <title>The Natural Products Discovery Center: Release of the First 8490 Sequenced Strains for Exploring Actinobacteria Biosynthetic Diversity.</title>
        <authorList>
            <person name="Kalkreuter E."/>
            <person name="Kautsar S.A."/>
            <person name="Yang D."/>
            <person name="Bader C.D."/>
            <person name="Teijaro C.N."/>
            <person name="Fluegel L."/>
            <person name="Davis C.M."/>
            <person name="Simpson J.R."/>
            <person name="Lauterbach L."/>
            <person name="Steele A.D."/>
            <person name="Gui C."/>
            <person name="Meng S."/>
            <person name="Li G."/>
            <person name="Viehrig K."/>
            <person name="Ye F."/>
            <person name="Su P."/>
            <person name="Kiefer A.F."/>
            <person name="Nichols A."/>
            <person name="Cepeda A.J."/>
            <person name="Yan W."/>
            <person name="Fan B."/>
            <person name="Jiang Y."/>
            <person name="Adhikari A."/>
            <person name="Zheng C.-J."/>
            <person name="Schuster L."/>
            <person name="Cowan T.M."/>
            <person name="Smanski M.J."/>
            <person name="Chevrette M.G."/>
            <person name="De Carvalho L.P.S."/>
            <person name="Shen B."/>
        </authorList>
    </citation>
    <scope>NUCLEOTIDE SEQUENCE [LARGE SCALE GENOMIC DNA]</scope>
    <source>
        <strain evidence="1 2">NPDC000837</strain>
    </source>
</reference>
<comment type="caution">
    <text evidence="1">The sequence shown here is derived from an EMBL/GenBank/DDBJ whole genome shotgun (WGS) entry which is preliminary data.</text>
</comment>
<proteinExistence type="predicted"/>
<evidence type="ECO:0000313" key="2">
    <source>
        <dbReference type="Proteomes" id="UP001445472"/>
    </source>
</evidence>
<keyword evidence="2" id="KW-1185">Reference proteome</keyword>
<name>A0ABV1UZU4_9ACTN</name>
<protein>
    <recommendedName>
        <fullName evidence="3">DUF1778 domain-containing protein</fullName>
    </recommendedName>
</protein>